<sequence length="492" mass="55613">LSGGFSCLKQGEKVHVRVFAAACSVDAVARCAVRNCKQFNGFYGCGWCYHRGGSSYEYLDPAPERRTARKHLEEATEGTAAVPVSGVKGPCLVMTLPRFDVVDGFIPDYQHCACLGVMRQLLKLWLESEYHDCPWYIGRKVSLLNSLLLAVSPPTEITRTPRKFEDRAYWKASELRALLLFYGYVVLKPVLPRQFFKHFTLLSYGVYLLLKDEITEQDLREARALLEKFVLRMGALYGTTNVSYNVHQLLHLTDSVEAWGPLWATSCFPFEGRNAVLLNYFAGTQCVGEQIARTFVLWQQLSLWADRIEVPEGRAFFERMVGRQTIGRTGVRLPGDVVVYRRQSFSGTDIRLEVVLENHLGFLPLHITYYKRFQCNGILWHTEAYSMPKRVNCVAQLQDASVGIIQALAVFDGSPTQLHPQYLVLIEKLQLVRNVPFMDTQLGISFAAVREGTRTGVVTACSPNALKRKCVVMERTAASFFVVALPNQVERD</sequence>
<evidence type="ECO:0000313" key="1">
    <source>
        <dbReference type="EMBL" id="JAP69419.1"/>
    </source>
</evidence>
<reference evidence="2" key="2">
    <citation type="journal article" date="2018" name="PLoS Negl. Trop. Dis.">
        <title>Sialome diversity of ticks revealed by RNAseq of single tick salivary glands.</title>
        <authorList>
            <person name="Perner J."/>
            <person name="Kropackova S."/>
            <person name="Kopacek P."/>
            <person name="Ribeiro J.M."/>
        </authorList>
    </citation>
    <scope>NUCLEOTIDE SEQUENCE</scope>
    <source>
        <strain evidence="2">Siblings of single egg batch collected in Ceske Budejovice</strain>
        <tissue evidence="2">Salivary glands</tissue>
    </source>
</reference>
<dbReference type="AlphaFoldDB" id="A0A131XQV4"/>
<protein>
    <submittedName>
        <fullName evidence="2">Putative cr1-8 nvi</fullName>
    </submittedName>
</protein>
<organism evidence="1">
    <name type="scientific">Ixodes ricinus</name>
    <name type="common">Common tick</name>
    <name type="synonym">Acarus ricinus</name>
    <dbReference type="NCBI Taxonomy" id="34613"/>
    <lineage>
        <taxon>Eukaryota</taxon>
        <taxon>Metazoa</taxon>
        <taxon>Ecdysozoa</taxon>
        <taxon>Arthropoda</taxon>
        <taxon>Chelicerata</taxon>
        <taxon>Arachnida</taxon>
        <taxon>Acari</taxon>
        <taxon>Parasitiformes</taxon>
        <taxon>Ixodida</taxon>
        <taxon>Ixodoidea</taxon>
        <taxon>Ixodidae</taxon>
        <taxon>Ixodinae</taxon>
        <taxon>Ixodes</taxon>
    </lineage>
</organism>
<feature type="non-terminal residue" evidence="1">
    <location>
        <position position="1"/>
    </location>
</feature>
<reference evidence="1" key="1">
    <citation type="submission" date="2016-02" db="EMBL/GenBank/DDBJ databases">
        <title>RNAseq analyses of the midgut from blood- or serum-fed Ixodes ricinus ticks.</title>
        <authorList>
            <person name="Perner J."/>
            <person name="Provaznik J."/>
            <person name="Schrenkova J."/>
            <person name="Urbanova V."/>
            <person name="Ribeiro J.M."/>
            <person name="Kopacek P."/>
        </authorList>
    </citation>
    <scope>NUCLEOTIDE SEQUENCE</scope>
    <source>
        <tissue evidence="1">Gut</tissue>
    </source>
</reference>
<accession>A0A131XQV4</accession>
<proteinExistence type="evidence at transcript level"/>
<dbReference type="EMBL" id="GEGO01007143">
    <property type="protein sequence ID" value="JAR88261.1"/>
    <property type="molecule type" value="Transcribed_RNA"/>
</dbReference>
<dbReference type="PANTHER" id="PTHR46579">
    <property type="entry name" value="F5/8 TYPE C DOMAIN-CONTAINING PROTEIN-RELATED"/>
    <property type="match status" value="1"/>
</dbReference>
<name>A0A131XQV4_IXORI</name>
<evidence type="ECO:0000313" key="2">
    <source>
        <dbReference type="EMBL" id="JAR88261.1"/>
    </source>
</evidence>
<dbReference type="EMBL" id="GEFM01006377">
    <property type="protein sequence ID" value="JAP69419.1"/>
    <property type="molecule type" value="mRNA"/>
</dbReference>
<dbReference type="PANTHER" id="PTHR46579:SF1">
    <property type="entry name" value="F5_8 TYPE C DOMAIN-CONTAINING PROTEIN"/>
    <property type="match status" value="1"/>
</dbReference>